<organism evidence="1">
    <name type="scientific">Anguilla anguilla</name>
    <name type="common">European freshwater eel</name>
    <name type="synonym">Muraena anguilla</name>
    <dbReference type="NCBI Taxonomy" id="7936"/>
    <lineage>
        <taxon>Eukaryota</taxon>
        <taxon>Metazoa</taxon>
        <taxon>Chordata</taxon>
        <taxon>Craniata</taxon>
        <taxon>Vertebrata</taxon>
        <taxon>Euteleostomi</taxon>
        <taxon>Actinopterygii</taxon>
        <taxon>Neopterygii</taxon>
        <taxon>Teleostei</taxon>
        <taxon>Anguilliformes</taxon>
        <taxon>Anguillidae</taxon>
        <taxon>Anguilla</taxon>
    </lineage>
</organism>
<protein>
    <submittedName>
        <fullName evidence="1">Uncharacterized protein</fullName>
    </submittedName>
</protein>
<evidence type="ECO:0000313" key="1">
    <source>
        <dbReference type="EMBL" id="JAH80964.1"/>
    </source>
</evidence>
<proteinExistence type="predicted"/>
<dbReference type="EMBL" id="GBXM01027613">
    <property type="protein sequence ID" value="JAH80964.1"/>
    <property type="molecule type" value="Transcribed_RNA"/>
</dbReference>
<reference evidence="1" key="1">
    <citation type="submission" date="2014-11" db="EMBL/GenBank/DDBJ databases">
        <authorList>
            <person name="Amaro Gonzalez C."/>
        </authorList>
    </citation>
    <scope>NUCLEOTIDE SEQUENCE</scope>
</reference>
<reference evidence="1" key="2">
    <citation type="journal article" date="2015" name="Fish Shellfish Immunol.">
        <title>Early steps in the European eel (Anguilla anguilla)-Vibrio vulnificus interaction in the gills: Role of the RtxA13 toxin.</title>
        <authorList>
            <person name="Callol A."/>
            <person name="Pajuelo D."/>
            <person name="Ebbesson L."/>
            <person name="Teles M."/>
            <person name="MacKenzie S."/>
            <person name="Amaro C."/>
        </authorList>
    </citation>
    <scope>NUCLEOTIDE SEQUENCE</scope>
</reference>
<sequence length="42" mass="4922">MMRQSNISETKTKGVRTPNLCVRRQRQYCCATFSYVNRPALL</sequence>
<dbReference type="AlphaFoldDB" id="A0A0E9VS69"/>
<name>A0A0E9VS69_ANGAN</name>
<accession>A0A0E9VS69</accession>